<evidence type="ECO:0000256" key="1">
    <source>
        <dbReference type="ARBA" id="ARBA00004123"/>
    </source>
</evidence>
<comment type="similarity">
    <text evidence="2">Belongs to the TAF7 family.</text>
</comment>
<dbReference type="FunCoup" id="Q20788">
    <property type="interactions" value="1254"/>
</dbReference>
<dbReference type="SMR" id="Q20788"/>
<organism evidence="8 9">
    <name type="scientific">Caenorhabditis elegans</name>
    <dbReference type="NCBI Taxonomy" id="6239"/>
    <lineage>
        <taxon>Eukaryota</taxon>
        <taxon>Metazoa</taxon>
        <taxon>Ecdysozoa</taxon>
        <taxon>Nematoda</taxon>
        <taxon>Chromadorea</taxon>
        <taxon>Rhabditida</taxon>
        <taxon>Rhabditina</taxon>
        <taxon>Rhabditomorpha</taxon>
        <taxon>Rhabditoidea</taxon>
        <taxon>Rhabditidae</taxon>
        <taxon>Peloderinae</taxon>
        <taxon>Caenorhabditis</taxon>
    </lineage>
</organism>
<feature type="domain" description="TAFII55 protein conserved region" evidence="7">
    <location>
        <begin position="23"/>
        <end position="209"/>
    </location>
</feature>
<dbReference type="CDD" id="cd08047">
    <property type="entry name" value="TAF7"/>
    <property type="match status" value="1"/>
</dbReference>
<dbReference type="Reactome" id="R-CEL-73776">
    <property type="pathway name" value="RNA Polymerase II Promoter Escape"/>
</dbReference>
<name>Q20788_CAEEL</name>
<dbReference type="PRO" id="PR:Q20788"/>
<dbReference type="Proteomes" id="UP000001940">
    <property type="component" value="Chromosome X"/>
</dbReference>
<proteinExistence type="inferred from homology"/>
<dbReference type="eggNOG" id="KOG4011">
    <property type="taxonomic scope" value="Eukaryota"/>
</dbReference>
<dbReference type="Reactome" id="R-CEL-75953">
    <property type="pathway name" value="RNA Polymerase II Transcription Initiation"/>
</dbReference>
<keyword evidence="4" id="KW-0804">Transcription</keyword>
<protein>
    <submittedName>
        <fullName evidence="8">TAFII55 protein conserved region domain-containing protein</fullName>
    </submittedName>
</protein>
<accession>Q20788</accession>
<dbReference type="InterPro" id="IPR006751">
    <property type="entry name" value="TAFII55_prot_cons_reg"/>
</dbReference>
<dbReference type="KEGG" id="cel:CELE_F54F7.1"/>
<dbReference type="Bgee" id="WBGene00006388">
    <property type="expression patterns" value="Expressed in embryo and 4 other cell types or tissues"/>
</dbReference>
<keyword evidence="3" id="KW-0805">Transcription regulation</keyword>
<dbReference type="Pfam" id="PF04658">
    <property type="entry name" value="TAFII55_N"/>
    <property type="match status" value="1"/>
</dbReference>
<gene>
    <name evidence="8 10" type="primary">taf-7.1</name>
    <name evidence="8" type="ORF">CELE_F54F7.1</name>
    <name evidence="10" type="ORF">F54F7.1</name>
</gene>
<evidence type="ECO:0000313" key="8">
    <source>
        <dbReference type="EMBL" id="CAA91754.1"/>
    </source>
</evidence>
<dbReference type="CTD" id="192053"/>
<evidence type="ECO:0000256" key="6">
    <source>
        <dbReference type="SAM" id="MobiDB-lite"/>
    </source>
</evidence>
<dbReference type="Reactome" id="R-CEL-674695">
    <property type="pathway name" value="RNA Polymerase II Pre-transcription Events"/>
</dbReference>
<feature type="compositionally biased region" description="Basic and acidic residues" evidence="6">
    <location>
        <begin position="237"/>
        <end position="246"/>
    </location>
</feature>
<sequence length="254" mass="29298">MSFDQPISVNLKVAKQHEDNEEWEEHLILRVPPDVVNRMEKAVNGEIDAEELGINFQEDNRTVQIRLGNQILPAKILDLPTINEVHKTLDNSTLYKVTDVSQMIICEGAMPIPKAERKKLNPEGIENREPKIEVEGSGVENKTNVQSKTARQLAKEKVKEYHYPHGITPPMKNAKKRRFRKKKEKKTMAVEEIEIELKRLLRSDLEAQSVRWKVVDDDETNPEDEDIEVYDNDDGSDLDKDDKDLFLSDDEDTL</sequence>
<evidence type="ECO:0000313" key="10">
    <source>
        <dbReference type="WormBase" id="F54F7.1"/>
    </source>
</evidence>
<dbReference type="InterPro" id="IPR037817">
    <property type="entry name" value="TAF7"/>
</dbReference>
<dbReference type="HOGENOM" id="CLU_037860_2_0_1"/>
<dbReference type="Reactome" id="R-CEL-76042">
    <property type="pathway name" value="RNA Polymerase II Transcription Initiation And Promoter Clearance"/>
</dbReference>
<reference evidence="8 9" key="1">
    <citation type="journal article" date="1998" name="Science">
        <title>Genome sequence of the nematode C. elegans: a platform for investigating biology.</title>
        <authorList>
            <consortium name="The C. elegans sequencing consortium"/>
            <person name="Sulson J.E."/>
            <person name="Waterston R."/>
        </authorList>
    </citation>
    <scope>NUCLEOTIDE SEQUENCE [LARGE SCALE GENOMIC DNA]</scope>
    <source>
        <strain evidence="8 9">Bristol N2</strain>
    </source>
</reference>
<dbReference type="EMBL" id="BX284606">
    <property type="protein sequence ID" value="CAA91754.1"/>
    <property type="molecule type" value="Genomic_DNA"/>
</dbReference>
<dbReference type="OrthoDB" id="153872at2759"/>
<feature type="compositionally biased region" description="Acidic residues" evidence="6">
    <location>
        <begin position="216"/>
        <end position="236"/>
    </location>
</feature>
<dbReference type="Reactome" id="R-CEL-73779">
    <property type="pathway name" value="RNA Polymerase II Transcription Pre-Initiation And Promoter Opening"/>
</dbReference>
<evidence type="ECO:0000256" key="4">
    <source>
        <dbReference type="ARBA" id="ARBA00023163"/>
    </source>
</evidence>
<dbReference type="PhylomeDB" id="Q20788"/>
<feature type="region of interest" description="Disordered" evidence="6">
    <location>
        <begin position="215"/>
        <end position="254"/>
    </location>
</feature>
<dbReference type="WormBase" id="F54F7.1">
    <property type="protein sequence ID" value="CE03416"/>
    <property type="gene ID" value="WBGene00006388"/>
    <property type="gene designation" value="taf-7.1"/>
</dbReference>
<comment type="subcellular location">
    <subcellularLocation>
        <location evidence="1">Nucleus</location>
    </subcellularLocation>
</comment>
<dbReference type="PaxDb" id="6239-F54F7.1"/>
<dbReference type="GO" id="GO:0005669">
    <property type="term" value="C:transcription factor TFIID complex"/>
    <property type="evidence" value="ECO:0000250"/>
    <property type="project" value="WormBase"/>
</dbReference>
<dbReference type="PIR" id="T22677">
    <property type="entry name" value="T22677"/>
</dbReference>
<dbReference type="SMART" id="SM01370">
    <property type="entry name" value="TAFII55_N"/>
    <property type="match status" value="1"/>
</dbReference>
<dbReference type="AGR" id="WB:WBGene00006388"/>
<dbReference type="PANTHER" id="PTHR12228:SF0">
    <property type="entry name" value="TATA-BOX BINDING PROTEIN ASSOCIATED FACTOR 7"/>
    <property type="match status" value="1"/>
</dbReference>
<dbReference type="OMA" id="PTINEVH"/>
<evidence type="ECO:0000313" key="9">
    <source>
        <dbReference type="Proteomes" id="UP000001940"/>
    </source>
</evidence>
<keyword evidence="9" id="KW-1185">Reference proteome</keyword>
<evidence type="ECO:0000256" key="5">
    <source>
        <dbReference type="ARBA" id="ARBA00023242"/>
    </source>
</evidence>
<evidence type="ECO:0000256" key="3">
    <source>
        <dbReference type="ARBA" id="ARBA00023015"/>
    </source>
</evidence>
<dbReference type="AlphaFoldDB" id="Q20788"/>
<dbReference type="RefSeq" id="NP_509976.1">
    <property type="nucleotide sequence ID" value="NM_077575.4"/>
</dbReference>
<dbReference type="PANTHER" id="PTHR12228">
    <property type="entry name" value="TRANSCRIPTION INITIATION FACTOR TFIID 55 KD SUBUNIT-RELATED"/>
    <property type="match status" value="1"/>
</dbReference>
<dbReference type="GO" id="GO:0003713">
    <property type="term" value="F:transcription coactivator activity"/>
    <property type="evidence" value="ECO:0000250"/>
    <property type="project" value="WormBase"/>
</dbReference>
<dbReference type="GO" id="GO:0051123">
    <property type="term" value="P:RNA polymerase II preinitiation complex assembly"/>
    <property type="evidence" value="ECO:0000250"/>
    <property type="project" value="WormBase"/>
</dbReference>
<dbReference type="STRING" id="6239.F54F7.1.1"/>
<dbReference type="GO" id="GO:0035034">
    <property type="term" value="F:histone acetyltransferase regulator activity"/>
    <property type="evidence" value="ECO:0000250"/>
    <property type="project" value="WormBase"/>
</dbReference>
<dbReference type="InParanoid" id="Q20788"/>
<keyword evidence="5" id="KW-0539">Nucleus</keyword>
<evidence type="ECO:0000259" key="7">
    <source>
        <dbReference type="SMART" id="SM01370"/>
    </source>
</evidence>
<dbReference type="GeneID" id="192053"/>
<evidence type="ECO:0000256" key="2">
    <source>
        <dbReference type="ARBA" id="ARBA00009368"/>
    </source>
</evidence>
<dbReference type="UCSC" id="F54F7.1">
    <property type="organism name" value="c. elegans"/>
</dbReference>